<evidence type="ECO:0000256" key="10">
    <source>
        <dbReference type="SAM" id="Phobius"/>
    </source>
</evidence>
<evidence type="ECO:0000256" key="3">
    <source>
        <dbReference type="ARBA" id="ARBA00022553"/>
    </source>
</evidence>
<dbReference type="PROSITE" id="PS50113">
    <property type="entry name" value="PAC"/>
    <property type="match status" value="1"/>
</dbReference>
<dbReference type="CDD" id="cd00130">
    <property type="entry name" value="PAS"/>
    <property type="match status" value="1"/>
</dbReference>
<evidence type="ECO:0000256" key="4">
    <source>
        <dbReference type="ARBA" id="ARBA00022679"/>
    </source>
</evidence>
<dbReference type="SMART" id="SM00091">
    <property type="entry name" value="PAS"/>
    <property type="match status" value="1"/>
</dbReference>
<dbReference type="GO" id="GO:0005524">
    <property type="term" value="F:ATP binding"/>
    <property type="evidence" value="ECO:0007669"/>
    <property type="project" value="UniProtKB-KW"/>
</dbReference>
<keyword evidence="10" id="KW-0472">Membrane</keyword>
<feature type="coiled-coil region" evidence="9">
    <location>
        <begin position="277"/>
        <end position="304"/>
    </location>
</feature>
<dbReference type="GO" id="GO:0006355">
    <property type="term" value="P:regulation of DNA-templated transcription"/>
    <property type="evidence" value="ECO:0007669"/>
    <property type="project" value="InterPro"/>
</dbReference>
<keyword evidence="4" id="KW-0808">Transferase</keyword>
<dbReference type="PANTHER" id="PTHR43304:SF1">
    <property type="entry name" value="PAC DOMAIN-CONTAINING PROTEIN"/>
    <property type="match status" value="1"/>
</dbReference>
<protein>
    <recommendedName>
        <fullName evidence="2">histidine kinase</fullName>
        <ecNumber evidence="2">2.7.13.3</ecNumber>
    </recommendedName>
</protein>
<feature type="domain" description="Histidine kinase" evidence="11">
    <location>
        <begin position="549"/>
        <end position="764"/>
    </location>
</feature>
<dbReference type="EC" id="2.7.13.3" evidence="2"/>
<feature type="transmembrane region" description="Helical" evidence="10">
    <location>
        <begin position="255"/>
        <end position="277"/>
    </location>
</feature>
<dbReference type="InterPro" id="IPR036097">
    <property type="entry name" value="HisK_dim/P_sf"/>
</dbReference>
<evidence type="ECO:0000259" key="11">
    <source>
        <dbReference type="PROSITE" id="PS50109"/>
    </source>
</evidence>
<dbReference type="InterPro" id="IPR000014">
    <property type="entry name" value="PAS"/>
</dbReference>
<dbReference type="SMART" id="SM00387">
    <property type="entry name" value="HATPase_c"/>
    <property type="match status" value="1"/>
</dbReference>
<evidence type="ECO:0000259" key="13">
    <source>
        <dbReference type="PROSITE" id="PS50113"/>
    </source>
</evidence>
<dbReference type="Gene3D" id="1.10.287.130">
    <property type="match status" value="1"/>
</dbReference>
<dbReference type="Gene3D" id="3.30.450.20">
    <property type="entry name" value="PAS domain"/>
    <property type="match status" value="1"/>
</dbReference>
<dbReference type="SUPFAM" id="SSF47384">
    <property type="entry name" value="Homodimeric domain of signal transducing histidine kinase"/>
    <property type="match status" value="1"/>
</dbReference>
<dbReference type="SUPFAM" id="SSF55785">
    <property type="entry name" value="PYP-like sensor domain (PAS domain)"/>
    <property type="match status" value="2"/>
</dbReference>
<dbReference type="InterPro" id="IPR036890">
    <property type="entry name" value="HATPase_C_sf"/>
</dbReference>
<evidence type="ECO:0000259" key="12">
    <source>
        <dbReference type="PROSITE" id="PS50112"/>
    </source>
</evidence>
<dbReference type="NCBIfam" id="TIGR00229">
    <property type="entry name" value="sensory_box"/>
    <property type="match status" value="1"/>
</dbReference>
<evidence type="ECO:0000256" key="9">
    <source>
        <dbReference type="SAM" id="Coils"/>
    </source>
</evidence>
<keyword evidence="9" id="KW-0175">Coiled coil</keyword>
<dbReference type="InterPro" id="IPR005467">
    <property type="entry name" value="His_kinase_dom"/>
</dbReference>
<dbReference type="Pfam" id="PF00512">
    <property type="entry name" value="HisKA"/>
    <property type="match status" value="1"/>
</dbReference>
<evidence type="ECO:0000256" key="2">
    <source>
        <dbReference type="ARBA" id="ARBA00012438"/>
    </source>
</evidence>
<keyword evidence="5" id="KW-0547">Nucleotide-binding</keyword>
<keyword evidence="7 14" id="KW-0067">ATP-binding</keyword>
<dbReference type="PRINTS" id="PR00344">
    <property type="entry name" value="BCTRLSENSOR"/>
</dbReference>
<evidence type="ECO:0000256" key="8">
    <source>
        <dbReference type="ARBA" id="ARBA00023012"/>
    </source>
</evidence>
<dbReference type="GO" id="GO:0042802">
    <property type="term" value="F:identical protein binding"/>
    <property type="evidence" value="ECO:0007669"/>
    <property type="project" value="UniProtKB-ARBA"/>
</dbReference>
<dbReference type="InterPro" id="IPR000700">
    <property type="entry name" value="PAS-assoc_C"/>
</dbReference>
<comment type="catalytic activity">
    <reaction evidence="1">
        <text>ATP + protein L-histidine = ADP + protein N-phospho-L-histidine.</text>
        <dbReference type="EC" id="2.7.13.3"/>
    </reaction>
</comment>
<evidence type="ECO:0000256" key="7">
    <source>
        <dbReference type="ARBA" id="ARBA00022840"/>
    </source>
</evidence>
<dbReference type="InterPro" id="IPR035965">
    <property type="entry name" value="PAS-like_dom_sf"/>
</dbReference>
<dbReference type="AlphaFoldDB" id="A0AAU7F6N0"/>
<accession>A0AAU7F6N0</accession>
<dbReference type="PROSITE" id="PS50112">
    <property type="entry name" value="PAS"/>
    <property type="match status" value="1"/>
</dbReference>
<dbReference type="PANTHER" id="PTHR43304">
    <property type="entry name" value="PHYTOCHROME-LIKE PROTEIN CPH1"/>
    <property type="match status" value="1"/>
</dbReference>
<feature type="domain" description="PAS" evidence="12">
    <location>
        <begin position="293"/>
        <end position="365"/>
    </location>
</feature>
<dbReference type="SMART" id="SM00388">
    <property type="entry name" value="HisKA"/>
    <property type="match status" value="1"/>
</dbReference>
<dbReference type="RefSeq" id="WP_348943933.1">
    <property type="nucleotide sequence ID" value="NZ_CP157355.1"/>
</dbReference>
<feature type="domain" description="PAC" evidence="13">
    <location>
        <begin position="369"/>
        <end position="421"/>
    </location>
</feature>
<name>A0AAU7F6N0_9NEIS</name>
<reference evidence="14" key="1">
    <citation type="submission" date="2024-05" db="EMBL/GenBank/DDBJ databases">
        <authorList>
            <person name="Yang L."/>
            <person name="Pan L."/>
        </authorList>
    </citation>
    <scope>NUCLEOTIDE SEQUENCE</scope>
    <source>
        <strain evidence="14">FCG-7</strain>
    </source>
</reference>
<dbReference type="FunFam" id="1.10.287.130:FF:000055">
    <property type="entry name" value="Two-component sensor histidine kinase"/>
    <property type="match status" value="1"/>
</dbReference>
<keyword evidence="6" id="KW-0418">Kinase</keyword>
<dbReference type="InterPro" id="IPR004358">
    <property type="entry name" value="Sig_transdc_His_kin-like_C"/>
</dbReference>
<dbReference type="SUPFAM" id="SSF55874">
    <property type="entry name" value="ATPase domain of HSP90 chaperone/DNA topoisomerase II/histidine kinase"/>
    <property type="match status" value="1"/>
</dbReference>
<dbReference type="FunFam" id="3.30.565.10:FF:000042">
    <property type="entry name" value="Two-component sensor histidine kinase KdpD"/>
    <property type="match status" value="1"/>
</dbReference>
<keyword evidence="10" id="KW-0812">Transmembrane</keyword>
<evidence type="ECO:0000256" key="1">
    <source>
        <dbReference type="ARBA" id="ARBA00000085"/>
    </source>
</evidence>
<organism evidence="14">
    <name type="scientific">Chitinibacter mangrovi</name>
    <dbReference type="NCBI Taxonomy" id="3153927"/>
    <lineage>
        <taxon>Bacteria</taxon>
        <taxon>Pseudomonadati</taxon>
        <taxon>Pseudomonadota</taxon>
        <taxon>Betaproteobacteria</taxon>
        <taxon>Neisseriales</taxon>
        <taxon>Chitinibacteraceae</taxon>
        <taxon>Chitinibacter</taxon>
    </lineage>
</organism>
<dbReference type="CDD" id="cd00082">
    <property type="entry name" value="HisKA"/>
    <property type="match status" value="1"/>
</dbReference>
<dbReference type="InterPro" id="IPR003661">
    <property type="entry name" value="HisK_dim/P_dom"/>
</dbReference>
<gene>
    <name evidence="14" type="ORF">ABHF33_10555</name>
</gene>
<dbReference type="GO" id="GO:0000155">
    <property type="term" value="F:phosphorelay sensor kinase activity"/>
    <property type="evidence" value="ECO:0007669"/>
    <property type="project" value="InterPro"/>
</dbReference>
<proteinExistence type="predicted"/>
<dbReference type="InterPro" id="IPR003594">
    <property type="entry name" value="HATPase_dom"/>
</dbReference>
<sequence>MKKSPKSSLRSKPLASRWLLTLPSFAAALFSLALAAFLIFTAYSEQSARNHSLTQDLLWQKQALNTRVENFTHQLRTVAASMATDGLASAEFTARTLSLLQDSPEIISLEYVDETGQRRWRQPEINPGGLPDYHHPAIIAIRDAVLAGESSSYSRIILDVPDSPTLAIAVPIRLNFNGRHVLIAQLNLRTMLQQQVPWWISQRYQISLWDKEKLIAGKFDRAHDASKFNSSIDLSWPPNQLTLTAHVYAQRRDSWQTALTIVVAALSLLMLASTWALRRHIKERQKTEAQLRQEQALRESMENSLVTGIRAMDLQGRLFYVNRAFCEMVGYSQEQLFGASHPMPYWPPEEIEQCMAIYRAILSGRADTTGYQMRFMRSNGERFDVRLYAAKLIDGDGVHTGWISAIYDITELQREREALQASHERFVAVLNGLDAAVSVSDAVSGELLLSNRHFDSAFNIPDRHGRYCNIPLVRRSKGAPVDSEWFDDYHQHWYQVKSRSSIWVDGSEVWLEIATDITMLKNAQEQERQQKEQLQQTTRLISMGEMASSLAHELNQPLAAIASYATGCRNVLSQDNPNIAQLDQAIEKMAAQAKRAGQIIRGIREFVQRRAPHRKRCEIADLLDTVQTLLSAEIKKAQVKLSVSDTRHLPPIYADAVMLEQVIFNLMKNAIEAMAETPVKQRTLDVKVRRDDEMLAVSITDRGTGISTEQMEQLFKPFYTTKGSGMGMGLNICRSIIEHHQGRLWVEANPLGGSCFHFTLPLSIESEAYEP</sequence>
<dbReference type="InterPro" id="IPR052162">
    <property type="entry name" value="Sensor_kinase/Photoreceptor"/>
</dbReference>
<evidence type="ECO:0000256" key="5">
    <source>
        <dbReference type="ARBA" id="ARBA00022741"/>
    </source>
</evidence>
<dbReference type="Pfam" id="PF00989">
    <property type="entry name" value="PAS"/>
    <property type="match status" value="1"/>
</dbReference>
<keyword evidence="3" id="KW-0597">Phosphoprotein</keyword>
<dbReference type="InterPro" id="IPR013767">
    <property type="entry name" value="PAS_fold"/>
</dbReference>
<dbReference type="Pfam" id="PF02518">
    <property type="entry name" value="HATPase_c"/>
    <property type="match status" value="1"/>
</dbReference>
<keyword evidence="8" id="KW-0902">Two-component regulatory system</keyword>
<dbReference type="Gene3D" id="3.30.565.10">
    <property type="entry name" value="Histidine kinase-like ATPase, C-terminal domain"/>
    <property type="match status" value="1"/>
</dbReference>
<dbReference type="PROSITE" id="PS50109">
    <property type="entry name" value="HIS_KIN"/>
    <property type="match status" value="1"/>
</dbReference>
<evidence type="ECO:0000256" key="6">
    <source>
        <dbReference type="ARBA" id="ARBA00022777"/>
    </source>
</evidence>
<keyword evidence="10" id="KW-1133">Transmembrane helix</keyword>
<evidence type="ECO:0000313" key="14">
    <source>
        <dbReference type="EMBL" id="XBL99513.1"/>
    </source>
</evidence>
<dbReference type="KEGG" id="cmav:ABHF33_10555"/>
<dbReference type="EMBL" id="CP157355">
    <property type="protein sequence ID" value="XBL99513.1"/>
    <property type="molecule type" value="Genomic_DNA"/>
</dbReference>